<sequence length="111" mass="12036">MGWFKRLFGSKQEDSETALSNRSESVATNSASSEWEPIPAYIDADPADYELVSVIATAIAAGDQPDSEFVVKNIYQRNPEAKTVSLIAASLAAGAHEDSQFVVKSISKKRK</sequence>
<name>A0A6I2GIC4_9LACT</name>
<protein>
    <submittedName>
        <fullName evidence="1">Uncharacterized protein</fullName>
    </submittedName>
</protein>
<dbReference type="AlphaFoldDB" id="A0A6I2GIC4"/>
<evidence type="ECO:0000313" key="4">
    <source>
        <dbReference type="Proteomes" id="UP000440066"/>
    </source>
</evidence>
<evidence type="ECO:0000313" key="2">
    <source>
        <dbReference type="EMBL" id="MRJ47451.1"/>
    </source>
</evidence>
<accession>A0A6I2GIC4</accession>
<keyword evidence="3" id="KW-1185">Reference proteome</keyword>
<evidence type="ECO:0000313" key="3">
    <source>
        <dbReference type="Proteomes" id="UP000430975"/>
    </source>
</evidence>
<dbReference type="EMBL" id="WJQS01000001">
    <property type="protein sequence ID" value="MRI84338.1"/>
    <property type="molecule type" value="Genomic_DNA"/>
</dbReference>
<proteinExistence type="predicted"/>
<reference evidence="2 4" key="1">
    <citation type="submission" date="2019-11" db="EMBL/GenBank/DDBJ databases">
        <title>Characterisation of Fundicoccus ignavus gen. nov. sp. nov., a novel genus of the family Aerococcaceae from bulk tank milk.</title>
        <authorList>
            <person name="Siebert A."/>
            <person name="Huptas C."/>
            <person name="Wenning M."/>
            <person name="Scherer S."/>
            <person name="Doll E.V."/>
        </authorList>
    </citation>
    <scope>NUCLEOTIDE SEQUENCE [LARGE SCALE GENOMIC DNA]</scope>
    <source>
        <strain evidence="2 4">DSM 109652</strain>
    </source>
</reference>
<dbReference type="EMBL" id="WJQT01000009">
    <property type="protein sequence ID" value="MRJ47451.1"/>
    <property type="molecule type" value="Genomic_DNA"/>
</dbReference>
<reference evidence="1 3" key="2">
    <citation type="submission" date="2019-11" db="EMBL/GenBank/DDBJ databases">
        <title>Characterisation of Fundicoccus ignavus gen. nov. sp. nov., a novel genus of the family Aerococcaceae isolated from bulk tank milk.</title>
        <authorList>
            <person name="Siebert A."/>
            <person name="Huptas C."/>
            <person name="Wenning M."/>
            <person name="Scherer S."/>
            <person name="Doll E.V."/>
        </authorList>
    </citation>
    <scope>NUCLEOTIDE SEQUENCE [LARGE SCALE GENOMIC DNA]</scope>
    <source>
        <strain evidence="1 3">WS4759</strain>
    </source>
</reference>
<evidence type="ECO:0000313" key="1">
    <source>
        <dbReference type="EMBL" id="MRI84338.1"/>
    </source>
</evidence>
<gene>
    <name evidence="2" type="ORF">GF867_07725</name>
    <name evidence="1" type="ORF">GIY09_00275</name>
</gene>
<dbReference type="Proteomes" id="UP000440066">
    <property type="component" value="Unassembled WGS sequence"/>
</dbReference>
<comment type="caution">
    <text evidence="1">The sequence shown here is derived from an EMBL/GenBank/DDBJ whole genome shotgun (WGS) entry which is preliminary data.</text>
</comment>
<organism evidence="1 3">
    <name type="scientific">Fundicoccus ignavus</name>
    <dbReference type="NCBI Taxonomy" id="2664442"/>
    <lineage>
        <taxon>Bacteria</taxon>
        <taxon>Bacillati</taxon>
        <taxon>Bacillota</taxon>
        <taxon>Bacilli</taxon>
        <taxon>Lactobacillales</taxon>
        <taxon>Aerococcaceae</taxon>
        <taxon>Fundicoccus</taxon>
    </lineage>
</organism>
<dbReference type="RefSeq" id="WP_153832528.1">
    <property type="nucleotide sequence ID" value="NZ_WJQS01000001.1"/>
</dbReference>
<dbReference type="Proteomes" id="UP000430975">
    <property type="component" value="Unassembled WGS sequence"/>
</dbReference>